<evidence type="ECO:0000256" key="4">
    <source>
        <dbReference type="ARBA" id="ARBA00022840"/>
    </source>
</evidence>
<dbReference type="GO" id="GO:0003676">
    <property type="term" value="F:nucleic acid binding"/>
    <property type="evidence" value="ECO:0007669"/>
    <property type="project" value="InterPro"/>
</dbReference>
<dbReference type="GO" id="GO:0055087">
    <property type="term" value="C:Ski complex"/>
    <property type="evidence" value="ECO:0007669"/>
    <property type="project" value="TreeGrafter"/>
</dbReference>
<dbReference type="InterPro" id="IPR011545">
    <property type="entry name" value="DEAD/DEAH_box_helicase_dom"/>
</dbReference>
<feature type="compositionally biased region" description="Basic and acidic residues" evidence="6">
    <location>
        <begin position="217"/>
        <end position="228"/>
    </location>
</feature>
<name>A0A6J6HI95_9ZZZZ</name>
<keyword evidence="5" id="KW-0175">Coiled coil</keyword>
<dbReference type="PANTHER" id="PTHR12131">
    <property type="entry name" value="ATP-DEPENDENT RNA AND DNA HELICASE"/>
    <property type="match status" value="1"/>
</dbReference>
<organism evidence="9">
    <name type="scientific">freshwater metagenome</name>
    <dbReference type="NCBI Taxonomy" id="449393"/>
    <lineage>
        <taxon>unclassified sequences</taxon>
        <taxon>metagenomes</taxon>
        <taxon>ecological metagenomes</taxon>
    </lineage>
</organism>
<dbReference type="Pfam" id="PF26090">
    <property type="entry name" value="SH3_HelY"/>
    <property type="match status" value="1"/>
</dbReference>
<dbReference type="InterPro" id="IPR050699">
    <property type="entry name" value="RNA-DNA_Helicase"/>
</dbReference>
<keyword evidence="1" id="KW-0547">Nucleotide-binding</keyword>
<evidence type="ECO:0000259" key="7">
    <source>
        <dbReference type="PROSITE" id="PS51192"/>
    </source>
</evidence>
<dbReference type="InterPro" id="IPR058621">
    <property type="entry name" value="SH3_HelY"/>
</dbReference>
<feature type="region of interest" description="Disordered" evidence="6">
    <location>
        <begin position="214"/>
        <end position="237"/>
    </location>
</feature>
<proteinExistence type="predicted"/>
<feature type="domain" description="Helicase C-terminal" evidence="8">
    <location>
        <begin position="276"/>
        <end position="446"/>
    </location>
</feature>
<dbReference type="InterPro" id="IPR001650">
    <property type="entry name" value="Helicase_C-like"/>
</dbReference>
<dbReference type="Gene3D" id="3.40.50.300">
    <property type="entry name" value="P-loop containing nucleotide triphosphate hydrolases"/>
    <property type="match status" value="2"/>
</dbReference>
<accession>A0A6J6HI95</accession>
<dbReference type="Pfam" id="PF00270">
    <property type="entry name" value="DEAD"/>
    <property type="match status" value="1"/>
</dbReference>
<evidence type="ECO:0000256" key="1">
    <source>
        <dbReference type="ARBA" id="ARBA00022741"/>
    </source>
</evidence>
<dbReference type="PROSITE" id="PS51192">
    <property type="entry name" value="HELICASE_ATP_BIND_1"/>
    <property type="match status" value="1"/>
</dbReference>
<keyword evidence="4" id="KW-0067">ATP-binding</keyword>
<dbReference type="Gene3D" id="1.10.3380.30">
    <property type="match status" value="1"/>
</dbReference>
<dbReference type="Pfam" id="PF08148">
    <property type="entry name" value="DSHCT"/>
    <property type="match status" value="1"/>
</dbReference>
<protein>
    <submittedName>
        <fullName evidence="9">Unannotated protein</fullName>
    </submittedName>
</protein>
<dbReference type="InterPro" id="IPR012961">
    <property type="entry name" value="Ski2/MTR4_C"/>
</dbReference>
<dbReference type="PROSITE" id="PS51194">
    <property type="entry name" value="HELICASE_CTER"/>
    <property type="match status" value="1"/>
</dbReference>
<sequence>MADRSGKFTLDRFQSEALDSIDAGKSVLVSAPTGSGKTVVAEHALTLAMKSGQRAFYTTPIKALSNQKYHDLCADHGAENVGLLTGDTSINGDAPIVVMTTEVLRNMIYSRAASLERLGWVVLDEVHYLQDAYRGPVWEEVIIHLPQHVRLVCLSATVSNAAELAEWIGTVRGPTDVVVEDTRPVTLDNWFLVEDTHSSDLVLLPTLVEGRSNPDGARFDNDPREAWRSRGGGRPRRRYATPRRVEVIELLAQRSMLPAIYFIFSRAACNDAAQACVDAGLSFTTDDERELIREIAERHVADLGDDDLRILEYDRWLHGLQAGIACHHAGMIPPFKEAVEACFLAGLVKVVFATETLALGVNMPARTVVIEKLMKFTGETHEFLTAGQYTQLTGRAGRRGIDNHGHAVVLWSPFVTFEDVATLAASKSFRLTSSFRPTYNMAANLVRRYDAGEAHRLLTLSFAQFQADAEVVRFERRRSQRETLRSELIAESDCELGDVRDYRSALEGARHTTGSTKSAEGNDIEQSLQSLKPGDVLWLSGSGGNDRCAVISVSHRKGGQVRVNSLTANGRVKRLSAVDFTEPAIVVDHIALPVPFTPSKPAFQKSVARLLADSTGTTSKSGSAKGKKMHSSKRVRLVHESHPVHRCPDRDSHLRALRRLDRLERELTDLDRQIKDRSDSLAETFDRVLQMLEQWNYLDGWTLTERGEQLVRIYHEADLLVAEALELGLFDGLDASSMAGAASSFIYEHRNSGPDLEPWFPNSDIAHRIDELDSVALDMNSDERRLGLPTTRHPDAGFFALAHAWAAGDDLERILADDEMPGGDFVRTMKQLIDLLRQIGDASTNDVTSATARRAADDLFRGVVAASSPSGASSPIGSGDDSSGPRPESDSRR</sequence>
<evidence type="ECO:0000256" key="3">
    <source>
        <dbReference type="ARBA" id="ARBA00022806"/>
    </source>
</evidence>
<dbReference type="AlphaFoldDB" id="A0A6J6HI95"/>
<dbReference type="Pfam" id="PF00271">
    <property type="entry name" value="Helicase_C"/>
    <property type="match status" value="1"/>
</dbReference>
<feature type="compositionally biased region" description="Low complexity" evidence="6">
    <location>
        <begin position="865"/>
        <end position="886"/>
    </location>
</feature>
<keyword evidence="2" id="KW-0378">Hydrolase</keyword>
<gene>
    <name evidence="9" type="ORF">UFOPK1835_01090</name>
</gene>
<dbReference type="SMART" id="SM00490">
    <property type="entry name" value="HELICc"/>
    <property type="match status" value="1"/>
</dbReference>
<evidence type="ECO:0000259" key="8">
    <source>
        <dbReference type="PROSITE" id="PS51194"/>
    </source>
</evidence>
<dbReference type="SUPFAM" id="SSF52540">
    <property type="entry name" value="P-loop containing nucleoside triphosphate hydrolases"/>
    <property type="match status" value="1"/>
</dbReference>
<feature type="compositionally biased region" description="Low complexity" evidence="6">
    <location>
        <begin position="614"/>
        <end position="624"/>
    </location>
</feature>
<evidence type="ECO:0000256" key="2">
    <source>
        <dbReference type="ARBA" id="ARBA00022801"/>
    </source>
</evidence>
<feature type="region of interest" description="Disordered" evidence="6">
    <location>
        <begin position="614"/>
        <end position="633"/>
    </location>
</feature>
<dbReference type="SMART" id="SM01142">
    <property type="entry name" value="DSHCT"/>
    <property type="match status" value="1"/>
</dbReference>
<keyword evidence="3" id="KW-0347">Helicase</keyword>
<reference evidence="9" key="1">
    <citation type="submission" date="2020-05" db="EMBL/GenBank/DDBJ databases">
        <authorList>
            <person name="Chiriac C."/>
            <person name="Salcher M."/>
            <person name="Ghai R."/>
            <person name="Kavagutti S V."/>
        </authorList>
    </citation>
    <scope>NUCLEOTIDE SEQUENCE</scope>
</reference>
<dbReference type="GO" id="GO:0070478">
    <property type="term" value="P:nuclear-transcribed mRNA catabolic process, 3'-5' exonucleolytic nonsense-mediated decay"/>
    <property type="evidence" value="ECO:0007669"/>
    <property type="project" value="TreeGrafter"/>
</dbReference>
<dbReference type="GO" id="GO:0004386">
    <property type="term" value="F:helicase activity"/>
    <property type="evidence" value="ECO:0007669"/>
    <property type="project" value="UniProtKB-KW"/>
</dbReference>
<evidence type="ECO:0000256" key="5">
    <source>
        <dbReference type="SAM" id="Coils"/>
    </source>
</evidence>
<dbReference type="EMBL" id="CAEZUP010000042">
    <property type="protein sequence ID" value="CAB4611035.1"/>
    <property type="molecule type" value="Genomic_DNA"/>
</dbReference>
<evidence type="ECO:0000256" key="6">
    <source>
        <dbReference type="SAM" id="MobiDB-lite"/>
    </source>
</evidence>
<feature type="region of interest" description="Disordered" evidence="6">
    <location>
        <begin position="865"/>
        <end position="893"/>
    </location>
</feature>
<dbReference type="CDD" id="cd18795">
    <property type="entry name" value="SF2_C_Ski2"/>
    <property type="match status" value="1"/>
</dbReference>
<feature type="coiled-coil region" evidence="5">
    <location>
        <begin position="653"/>
        <end position="680"/>
    </location>
</feature>
<dbReference type="SMART" id="SM00487">
    <property type="entry name" value="DEXDc"/>
    <property type="match status" value="1"/>
</dbReference>
<evidence type="ECO:0000313" key="9">
    <source>
        <dbReference type="EMBL" id="CAB4611035.1"/>
    </source>
</evidence>
<dbReference type="GO" id="GO:0016787">
    <property type="term" value="F:hydrolase activity"/>
    <property type="evidence" value="ECO:0007669"/>
    <property type="project" value="UniProtKB-KW"/>
</dbReference>
<dbReference type="InterPro" id="IPR027417">
    <property type="entry name" value="P-loop_NTPase"/>
</dbReference>
<dbReference type="PANTHER" id="PTHR12131:SF1">
    <property type="entry name" value="ATP-DEPENDENT RNA HELICASE SUPV3L1, MITOCHONDRIAL-RELATED"/>
    <property type="match status" value="1"/>
</dbReference>
<feature type="domain" description="Helicase ATP-binding" evidence="7">
    <location>
        <begin position="18"/>
        <end position="176"/>
    </location>
</feature>
<dbReference type="GO" id="GO:0005524">
    <property type="term" value="F:ATP binding"/>
    <property type="evidence" value="ECO:0007669"/>
    <property type="project" value="UniProtKB-KW"/>
</dbReference>
<dbReference type="InterPro" id="IPR014001">
    <property type="entry name" value="Helicase_ATP-bd"/>
</dbReference>